<dbReference type="EMBL" id="JAOQIO010000028">
    <property type="protein sequence ID" value="MCU6792598.1"/>
    <property type="molecule type" value="Genomic_DNA"/>
</dbReference>
<keyword evidence="2" id="KW-1185">Reference proteome</keyword>
<sequence>MINHPIRWMLCMFLACLFFYFSLLETYAAVDLYKYDGSGKMVETSYSEGGIINYQYDSNGNLIKRFWNENLLSNGSFENSMGWNIEASSMFIEHGETREGNSALQFSSG</sequence>
<accession>A0ABT2UD68</accession>
<name>A0ABT2UD68_9BACL</name>
<feature type="non-terminal residue" evidence="1">
    <location>
        <position position="109"/>
    </location>
</feature>
<dbReference type="RefSeq" id="WP_262683984.1">
    <property type="nucleotide sequence ID" value="NZ_JAOQIO010000028.1"/>
</dbReference>
<proteinExistence type="predicted"/>
<protein>
    <submittedName>
        <fullName evidence="1">RHS repeat protein</fullName>
    </submittedName>
</protein>
<gene>
    <name evidence="1" type="ORF">OB236_10740</name>
</gene>
<organism evidence="1 2">
    <name type="scientific">Paenibacillus baimaensis</name>
    <dbReference type="NCBI Taxonomy" id="2982185"/>
    <lineage>
        <taxon>Bacteria</taxon>
        <taxon>Bacillati</taxon>
        <taxon>Bacillota</taxon>
        <taxon>Bacilli</taxon>
        <taxon>Bacillales</taxon>
        <taxon>Paenibacillaceae</taxon>
        <taxon>Paenibacillus</taxon>
    </lineage>
</organism>
<dbReference type="Proteomes" id="UP001652445">
    <property type="component" value="Unassembled WGS sequence"/>
</dbReference>
<comment type="caution">
    <text evidence="1">The sequence shown here is derived from an EMBL/GenBank/DDBJ whole genome shotgun (WGS) entry which is preliminary data.</text>
</comment>
<evidence type="ECO:0000313" key="2">
    <source>
        <dbReference type="Proteomes" id="UP001652445"/>
    </source>
</evidence>
<evidence type="ECO:0000313" key="1">
    <source>
        <dbReference type="EMBL" id="MCU6792598.1"/>
    </source>
</evidence>
<reference evidence="1 2" key="1">
    <citation type="submission" date="2022-09" db="EMBL/GenBank/DDBJ databases">
        <authorList>
            <person name="Han X.L."/>
            <person name="Wang Q."/>
            <person name="Lu T."/>
        </authorList>
    </citation>
    <scope>NUCLEOTIDE SEQUENCE [LARGE SCALE GENOMIC DNA]</scope>
    <source>
        <strain evidence="1 2">WQ 127069</strain>
    </source>
</reference>